<sequence length="399" mass="42397">MNDQDMLDQRKIEDIDPAPEGPGRTSPAAEEVPAQAEPAVADTPDPPRSTGGWSPNVSRGKLAGGVMVILAGIIAALFAWGLPPFDSGDESTNNAYVRGQTTVISPQVAGYLIDVTVRDFDRVQPGQLLARIDPAPFRQRLRQGEANISAQRATLANSQQSLRSGEAQMRLQDAAVASARAGLEKAQADMRRIDELTGEGSVSLRERDQARAALKQAQASVQQAQAQRAIAAEQVRTVQVGRGALEAQVEGADVNAELARIDLSRTEIRAPRAGRLSEVSARVGQLVSAGTQLMYLVPDELWITANFKETQTAHMAVGQRATMTVDALDGAKLTGRVQSIAPAAGTEFSLVKPDAGAGNFVKVPQRIAVRIMLDRNQPLAARLGPGMSVIATVHTRGGK</sequence>
<feature type="domain" description="Multidrug resistance protein MdtA-like barrel-sandwich hybrid" evidence="5">
    <location>
        <begin position="103"/>
        <end position="296"/>
    </location>
</feature>
<dbReference type="SUPFAM" id="SSF111369">
    <property type="entry name" value="HlyD-like secretion proteins"/>
    <property type="match status" value="2"/>
</dbReference>
<evidence type="ECO:0000256" key="2">
    <source>
        <dbReference type="SAM" id="MobiDB-lite"/>
    </source>
</evidence>
<evidence type="ECO:0000256" key="3">
    <source>
        <dbReference type="SAM" id="Phobius"/>
    </source>
</evidence>
<dbReference type="Pfam" id="PF25954">
    <property type="entry name" value="Beta-barrel_RND_2"/>
    <property type="match status" value="1"/>
</dbReference>
<keyword evidence="3" id="KW-1133">Transmembrane helix</keyword>
<dbReference type="Gene3D" id="2.40.50.100">
    <property type="match status" value="1"/>
</dbReference>
<dbReference type="RefSeq" id="WP_344711006.1">
    <property type="nucleotide sequence ID" value="NZ_BAAAZD010000002.1"/>
</dbReference>
<evidence type="ECO:0000313" key="8">
    <source>
        <dbReference type="Proteomes" id="UP001501310"/>
    </source>
</evidence>
<comment type="caution">
    <text evidence="7">The sequence shown here is derived from an EMBL/GenBank/DDBJ whole genome shotgun (WGS) entry which is preliminary data.</text>
</comment>
<gene>
    <name evidence="7" type="ORF">GCM10022211_25990</name>
</gene>
<feature type="domain" description="CusB-like beta-barrel" evidence="6">
    <location>
        <begin position="301"/>
        <end position="344"/>
    </location>
</feature>
<evidence type="ECO:0000313" key="7">
    <source>
        <dbReference type="EMBL" id="GAA4010352.1"/>
    </source>
</evidence>
<feature type="coiled-coil region" evidence="1">
    <location>
        <begin position="207"/>
        <end position="234"/>
    </location>
</feature>
<dbReference type="EMBL" id="BAAAZD010000002">
    <property type="protein sequence ID" value="GAA4010352.1"/>
    <property type="molecule type" value="Genomic_DNA"/>
</dbReference>
<name>A0ABP7SDJ9_9SPHN</name>
<dbReference type="InterPro" id="IPR050739">
    <property type="entry name" value="MFP"/>
</dbReference>
<evidence type="ECO:0000259" key="6">
    <source>
        <dbReference type="Pfam" id="PF25954"/>
    </source>
</evidence>
<dbReference type="Pfam" id="PF25876">
    <property type="entry name" value="HH_MFP_RND"/>
    <property type="match status" value="1"/>
</dbReference>
<dbReference type="Gene3D" id="1.10.287.470">
    <property type="entry name" value="Helix hairpin bin"/>
    <property type="match status" value="2"/>
</dbReference>
<keyword evidence="1" id="KW-0175">Coiled coil</keyword>
<reference evidence="8" key="1">
    <citation type="journal article" date="2019" name="Int. J. Syst. Evol. Microbiol.">
        <title>The Global Catalogue of Microorganisms (GCM) 10K type strain sequencing project: providing services to taxonomists for standard genome sequencing and annotation.</title>
        <authorList>
            <consortium name="The Broad Institute Genomics Platform"/>
            <consortium name="The Broad Institute Genome Sequencing Center for Infectious Disease"/>
            <person name="Wu L."/>
            <person name="Ma J."/>
        </authorList>
    </citation>
    <scope>NUCLEOTIDE SEQUENCE [LARGE SCALE GENOMIC DNA]</scope>
    <source>
        <strain evidence="8">JCM 16603</strain>
    </source>
</reference>
<dbReference type="Gene3D" id="2.40.30.170">
    <property type="match status" value="1"/>
</dbReference>
<evidence type="ECO:0000259" key="4">
    <source>
        <dbReference type="Pfam" id="PF25876"/>
    </source>
</evidence>
<dbReference type="Proteomes" id="UP001501310">
    <property type="component" value="Unassembled WGS sequence"/>
</dbReference>
<accession>A0ABP7SDJ9</accession>
<keyword evidence="3" id="KW-0812">Transmembrane</keyword>
<organism evidence="7 8">
    <name type="scientific">Sphingomonas humi</name>
    <dbReference type="NCBI Taxonomy" id="335630"/>
    <lineage>
        <taxon>Bacteria</taxon>
        <taxon>Pseudomonadati</taxon>
        <taxon>Pseudomonadota</taxon>
        <taxon>Alphaproteobacteria</taxon>
        <taxon>Sphingomonadales</taxon>
        <taxon>Sphingomonadaceae</taxon>
        <taxon>Sphingomonas</taxon>
    </lineage>
</organism>
<dbReference type="InterPro" id="IPR058624">
    <property type="entry name" value="MdtA-like_HH"/>
</dbReference>
<dbReference type="PANTHER" id="PTHR30386:SF24">
    <property type="entry name" value="MULTIDRUG RESISTANCE EFFLUX PUMP"/>
    <property type="match status" value="1"/>
</dbReference>
<feature type="compositionally biased region" description="Low complexity" evidence="2">
    <location>
        <begin position="27"/>
        <end position="41"/>
    </location>
</feature>
<keyword evidence="3" id="KW-0472">Membrane</keyword>
<feature type="region of interest" description="Disordered" evidence="2">
    <location>
        <begin position="1"/>
        <end position="57"/>
    </location>
</feature>
<feature type="domain" description="Multidrug resistance protein MdtA-like alpha-helical hairpin" evidence="4">
    <location>
        <begin position="174"/>
        <end position="227"/>
    </location>
</feature>
<feature type="transmembrane region" description="Helical" evidence="3">
    <location>
        <begin position="62"/>
        <end position="82"/>
    </location>
</feature>
<evidence type="ECO:0000259" key="5">
    <source>
        <dbReference type="Pfam" id="PF25917"/>
    </source>
</evidence>
<dbReference type="Pfam" id="PF25917">
    <property type="entry name" value="BSH_RND"/>
    <property type="match status" value="1"/>
</dbReference>
<keyword evidence="8" id="KW-1185">Reference proteome</keyword>
<proteinExistence type="predicted"/>
<dbReference type="PANTHER" id="PTHR30386">
    <property type="entry name" value="MEMBRANE FUSION SUBUNIT OF EMRAB-TOLC MULTIDRUG EFFLUX PUMP"/>
    <property type="match status" value="1"/>
</dbReference>
<evidence type="ECO:0000256" key="1">
    <source>
        <dbReference type="SAM" id="Coils"/>
    </source>
</evidence>
<protein>
    <submittedName>
        <fullName evidence="7">HlyD family secretion protein</fullName>
    </submittedName>
</protein>
<dbReference type="InterPro" id="IPR058792">
    <property type="entry name" value="Beta-barrel_RND_2"/>
</dbReference>
<dbReference type="InterPro" id="IPR058625">
    <property type="entry name" value="MdtA-like_BSH"/>
</dbReference>